<dbReference type="InterPro" id="IPR002734">
    <property type="entry name" value="RibDG_C"/>
</dbReference>
<comment type="caution">
    <text evidence="2">The sequence shown here is derived from an EMBL/GenBank/DDBJ whole genome shotgun (WGS) entry which is preliminary data.</text>
</comment>
<dbReference type="Gene3D" id="3.40.430.10">
    <property type="entry name" value="Dihydrofolate Reductase, subunit A"/>
    <property type="match status" value="1"/>
</dbReference>
<dbReference type="Proteomes" id="UP001500751">
    <property type="component" value="Unassembled WGS sequence"/>
</dbReference>
<name>A0ABN2V332_9ACTN</name>
<evidence type="ECO:0000313" key="3">
    <source>
        <dbReference type="Proteomes" id="UP001500751"/>
    </source>
</evidence>
<dbReference type="RefSeq" id="WP_344669308.1">
    <property type="nucleotide sequence ID" value="NZ_BAAAQN010000045.1"/>
</dbReference>
<reference evidence="2 3" key="1">
    <citation type="journal article" date="2019" name="Int. J. Syst. Evol. Microbiol.">
        <title>The Global Catalogue of Microorganisms (GCM) 10K type strain sequencing project: providing services to taxonomists for standard genome sequencing and annotation.</title>
        <authorList>
            <consortium name="The Broad Institute Genomics Platform"/>
            <consortium name="The Broad Institute Genome Sequencing Center for Infectious Disease"/>
            <person name="Wu L."/>
            <person name="Ma J."/>
        </authorList>
    </citation>
    <scope>NUCLEOTIDE SEQUENCE [LARGE SCALE GENOMIC DNA]</scope>
    <source>
        <strain evidence="2 3">JCM 16014</strain>
    </source>
</reference>
<gene>
    <name evidence="2" type="ORF">GCM10009839_62910</name>
</gene>
<feature type="domain" description="Bacterial bifunctional deaminase-reductase C-terminal" evidence="1">
    <location>
        <begin position="3"/>
        <end position="178"/>
    </location>
</feature>
<evidence type="ECO:0000259" key="1">
    <source>
        <dbReference type="Pfam" id="PF01872"/>
    </source>
</evidence>
<proteinExistence type="predicted"/>
<dbReference type="EMBL" id="BAAAQN010000045">
    <property type="protein sequence ID" value="GAA2048637.1"/>
    <property type="molecule type" value="Genomic_DNA"/>
</dbReference>
<organism evidence="2 3">
    <name type="scientific">Catenulispora yoronensis</name>
    <dbReference type="NCBI Taxonomy" id="450799"/>
    <lineage>
        <taxon>Bacteria</taxon>
        <taxon>Bacillati</taxon>
        <taxon>Actinomycetota</taxon>
        <taxon>Actinomycetes</taxon>
        <taxon>Catenulisporales</taxon>
        <taxon>Catenulisporaceae</taxon>
        <taxon>Catenulispora</taxon>
    </lineage>
</organism>
<keyword evidence="3" id="KW-1185">Reference proteome</keyword>
<dbReference type="SUPFAM" id="SSF53597">
    <property type="entry name" value="Dihydrofolate reductase-like"/>
    <property type="match status" value="1"/>
</dbReference>
<protein>
    <submittedName>
        <fullName evidence="2">Dihydrofolate reductase family protein</fullName>
    </submittedName>
</protein>
<evidence type="ECO:0000313" key="2">
    <source>
        <dbReference type="EMBL" id="GAA2048637.1"/>
    </source>
</evidence>
<accession>A0ABN2V332</accession>
<dbReference type="Pfam" id="PF01872">
    <property type="entry name" value="RibD_C"/>
    <property type="match status" value="1"/>
</dbReference>
<dbReference type="InterPro" id="IPR024072">
    <property type="entry name" value="DHFR-like_dom_sf"/>
</dbReference>
<sequence length="195" mass="21100">MRAITATMSVTLDGVVQGLGRPDEDTRGGFAHGGWGGRYNDEVMGQEMGKGMSKPTDMLFGHRTWQDFIGAWAGRTDGNPFTTHMNAATKYVASRTLKDADAWQNSVLLRGEATETVAELKATPGRELTIIGSTSLIHSLHAAGLIDHYCLLIHPLTLGGGTRLFEDPAPLTEFELAEPAVTTTKGVIIARYSRR</sequence>